<dbReference type="STRING" id="568069.A0A1J1I1H5"/>
<feature type="transmembrane region" description="Helical" evidence="14">
    <location>
        <begin position="28"/>
        <end position="45"/>
    </location>
</feature>
<evidence type="ECO:0000256" key="11">
    <source>
        <dbReference type="PIRSR" id="PIRSR608901-1"/>
    </source>
</evidence>
<dbReference type="Gene3D" id="1.20.1640.10">
    <property type="entry name" value="Multidrug efflux transporter AcrB transmembrane domain"/>
    <property type="match status" value="2"/>
</dbReference>
<keyword evidence="6 14" id="KW-0812">Transmembrane</keyword>
<evidence type="ECO:0000259" key="15">
    <source>
        <dbReference type="PROSITE" id="PS50156"/>
    </source>
</evidence>
<feature type="transmembrane region" description="Helical" evidence="14">
    <location>
        <begin position="1171"/>
        <end position="1192"/>
    </location>
</feature>
<sequence>MTCGVSWVDNTLNKSFFKLGTFIAKNPGYFLIVPVLLALLCMTGYQQIKYEIDPEYLFSPISGEGKLERRIVETYFKVNYTHRFNVGRITRPGRFGRVIIVSKDGDENLLRTAVWKELRVLDDIIQNTTVEFDGDVFSYRDVCARWEDECYKNDILNLDYVLPEVESGNLSLSWPIMWNPVSWDAHAFPVFFGGTKVSDDASFIVSVPSLHLVYFLTVDTKRQDAKGAAWEDQFLDTVGHYEETGFFKHIAIARFASRTLDHELEKNTRTVIPYFSSTFILMAIFSVITCMMGDTVRSKPWLGLLGNISAVMATSAAFGLAMYLGVEFIGINLAAPFLMIGIGIDDTFVMLAAWRRTSVKLSVPERMGHMMSEAAVSITITSLTDMISFWMGIFSPFPSVRIFCTYSALAVAFTYMWHVTFFAGCMAVFGYIEHRNLHGIFGCEVKPVSVAIKENRSWIYRKFITGGINRDDPDNPLDNKEHMLMVFFRDHVAKFVNKPWVKAMIILIFAAYLGGACYGLTQIQEGLERRKLSKSDSYSVKFFDLEDDYYREFPYRIQVIVTGDLNYSDPITQMKIEEAMQQLENTSYVTSSIYTESWLRTFLSFVERSEYLNISISTEQEFIDALKEYWLFPGNSFSLDVKFNENETRIEASRFLIQAINISDTNHEKQMVKDLREICKNAPVNITIFHPYFVFFDQFELVRPTSVQCMVIGAIIMMIISFIFIPNVLCSIWITFSIISIEVGVVGYMSLWDVNLDSISMINLIMCIGFSIDFTAHICYVYMSSKCKLPKDRVREALYSLGLPIVQGSVSTILGVVALLLAESYIFLVFFKMVFLVIFFGAMHGLFLLPVMLSLFGPNSCSDGDDQSVDEIMFQYKDKDGKLLHPFTISHPHLTLASSPNGIMENMSVSKRPRNEMTLYNERDENQRRNKQENGFIRKKPSGGPYDFEHRNNDKKLHYYDYNQKRKQSDDSYKNWCEPNYSYSPKIAEYYNTLSNALFFVMPPILIHLFKDYGRYVHPGIHIVWMLLIIVGAASTYFHATLSLIGQLLDEISIIWVYTCTMIFFCPRKYLPQIIKKREHFTVSMLIFSVTASILSVFKPIVNAFALMSLTLPTFYLLYKELERIKFKDPKVYELGIRTVVVLACAIFIWINDRLFCNLYTSLSVTYLHAVWHVLIFLSSYALCVLFAYFFVESERPNTDYSLAYWPQNRMNFTGIPYIQIKPHKIND</sequence>
<feature type="compositionally biased region" description="Basic and acidic residues" evidence="13">
    <location>
        <begin position="921"/>
        <end position="932"/>
    </location>
</feature>
<dbReference type="Proteomes" id="UP000183832">
    <property type="component" value="Unassembled WGS sequence"/>
</dbReference>
<evidence type="ECO:0000256" key="13">
    <source>
        <dbReference type="SAM" id="MobiDB-lite"/>
    </source>
</evidence>
<keyword evidence="8 14" id="KW-1133">Transmembrane helix</keyword>
<accession>A0A1J1I1H5</accession>
<feature type="binding site" evidence="11">
    <location>
        <position position="980"/>
    </location>
    <ligand>
        <name>Ca(2+)</name>
        <dbReference type="ChEBI" id="CHEBI:29108"/>
    </ligand>
</feature>
<keyword evidence="10" id="KW-0325">Glycoprotein</keyword>
<feature type="region of interest" description="Disordered" evidence="13">
    <location>
        <begin position="919"/>
        <end position="952"/>
    </location>
</feature>
<feature type="transmembrane region" description="Helical" evidence="14">
    <location>
        <begin position="1080"/>
        <end position="1098"/>
    </location>
</feature>
<dbReference type="GO" id="GO:0005886">
    <property type="term" value="C:plasma membrane"/>
    <property type="evidence" value="ECO:0007669"/>
    <property type="project" value="UniProtKB-SubCell"/>
</dbReference>
<feature type="transmembrane region" description="Helical" evidence="14">
    <location>
        <begin position="374"/>
        <end position="394"/>
    </location>
</feature>
<evidence type="ECO:0000256" key="5">
    <source>
        <dbReference type="ARBA" id="ARBA00022475"/>
    </source>
</evidence>
<organism evidence="16 17">
    <name type="scientific">Clunio marinus</name>
    <dbReference type="NCBI Taxonomy" id="568069"/>
    <lineage>
        <taxon>Eukaryota</taxon>
        <taxon>Metazoa</taxon>
        <taxon>Ecdysozoa</taxon>
        <taxon>Arthropoda</taxon>
        <taxon>Hexapoda</taxon>
        <taxon>Insecta</taxon>
        <taxon>Pterygota</taxon>
        <taxon>Neoptera</taxon>
        <taxon>Endopterygota</taxon>
        <taxon>Diptera</taxon>
        <taxon>Nematocera</taxon>
        <taxon>Chironomoidea</taxon>
        <taxon>Chironomidae</taxon>
        <taxon>Clunio</taxon>
    </lineage>
</organism>
<keyword evidence="11" id="KW-0479">Metal-binding</keyword>
<dbReference type="SUPFAM" id="SSF82866">
    <property type="entry name" value="Multidrug efflux transporter AcrB transmembrane domain"/>
    <property type="match status" value="2"/>
</dbReference>
<evidence type="ECO:0000256" key="6">
    <source>
        <dbReference type="ARBA" id="ARBA00022692"/>
    </source>
</evidence>
<dbReference type="EC" id="3.5.1.23" evidence="4"/>
<proteinExistence type="inferred from homology"/>
<evidence type="ECO:0000256" key="1">
    <source>
        <dbReference type="ARBA" id="ARBA00004651"/>
    </source>
</evidence>
<evidence type="ECO:0000256" key="7">
    <source>
        <dbReference type="ARBA" id="ARBA00022801"/>
    </source>
</evidence>
<feature type="transmembrane region" description="Helical" evidence="14">
    <location>
        <begin position="764"/>
        <end position="783"/>
    </location>
</feature>
<dbReference type="OrthoDB" id="6510177at2759"/>
<feature type="transmembrane region" description="Helical" evidence="14">
    <location>
        <begin position="1104"/>
        <end position="1120"/>
    </location>
</feature>
<comment type="subcellular location">
    <subcellularLocation>
        <location evidence="1">Cell membrane</location>
        <topology evidence="1">Multi-pass membrane protein</topology>
    </subcellularLocation>
</comment>
<dbReference type="Pfam" id="PF02460">
    <property type="entry name" value="Patched"/>
    <property type="match status" value="1"/>
</dbReference>
<evidence type="ECO:0000256" key="8">
    <source>
        <dbReference type="ARBA" id="ARBA00022989"/>
    </source>
</evidence>
<evidence type="ECO:0000256" key="9">
    <source>
        <dbReference type="ARBA" id="ARBA00023136"/>
    </source>
</evidence>
<dbReference type="Pfam" id="PF05875">
    <property type="entry name" value="Ceramidase"/>
    <property type="match status" value="1"/>
</dbReference>
<reference evidence="16 17" key="1">
    <citation type="submission" date="2015-04" db="EMBL/GenBank/DDBJ databases">
        <authorList>
            <person name="Syromyatnikov M.Y."/>
            <person name="Popov V.N."/>
        </authorList>
    </citation>
    <scope>NUCLEOTIDE SEQUENCE [LARGE SCALE GENOMIC DNA]</scope>
</reference>
<dbReference type="GO" id="GO:0030659">
    <property type="term" value="C:cytoplasmic vesicle membrane"/>
    <property type="evidence" value="ECO:0007669"/>
    <property type="project" value="TreeGrafter"/>
</dbReference>
<evidence type="ECO:0000256" key="12">
    <source>
        <dbReference type="PIRSR" id="PIRSR608901-2"/>
    </source>
</evidence>
<dbReference type="AlphaFoldDB" id="A0A1J1I1H5"/>
<dbReference type="GO" id="GO:0017040">
    <property type="term" value="F:N-acylsphingosine amidohydrolase activity"/>
    <property type="evidence" value="ECO:0007669"/>
    <property type="project" value="UniProtKB-EC"/>
</dbReference>
<dbReference type="GO" id="GO:0046872">
    <property type="term" value="F:metal ion binding"/>
    <property type="evidence" value="ECO:0007669"/>
    <property type="project" value="UniProtKB-KW"/>
</dbReference>
<feature type="transmembrane region" description="Helical" evidence="14">
    <location>
        <begin position="406"/>
        <end position="432"/>
    </location>
</feature>
<feature type="transmembrane region" description="Helical" evidence="14">
    <location>
        <begin position="1052"/>
        <end position="1068"/>
    </location>
</feature>
<protein>
    <recommendedName>
        <fullName evidence="4">ceramidase</fullName>
        <ecNumber evidence="4">3.5.1.23</ecNumber>
    </recommendedName>
</protein>
<feature type="transmembrane region" description="Helical" evidence="14">
    <location>
        <begin position="1132"/>
        <end position="1151"/>
    </location>
</feature>
<feature type="transmembrane region" description="Helical" evidence="14">
    <location>
        <begin position="834"/>
        <end position="856"/>
    </location>
</feature>
<dbReference type="InterPro" id="IPR000731">
    <property type="entry name" value="SSD"/>
</dbReference>
<comment type="similarity">
    <text evidence="2">Belongs to the patched family.</text>
</comment>
<dbReference type="InterPro" id="IPR008901">
    <property type="entry name" value="ACER"/>
</dbReference>
<feature type="binding site" evidence="12">
    <location>
        <position position="1169"/>
    </location>
    <ligand>
        <name>Zn(2+)</name>
        <dbReference type="ChEBI" id="CHEBI:29105"/>
        <note>catalytic</note>
    </ligand>
</feature>
<evidence type="ECO:0000313" key="16">
    <source>
        <dbReference type="EMBL" id="CRK94133.1"/>
    </source>
</evidence>
<dbReference type="InterPro" id="IPR051697">
    <property type="entry name" value="Patched_domain-protein"/>
</dbReference>
<comment type="similarity">
    <text evidence="3">Belongs to the alkaline ceramidase family.</text>
</comment>
<keyword evidence="9 14" id="KW-0472">Membrane</keyword>
<feature type="domain" description="SSD" evidence="15">
    <location>
        <begin position="270"/>
        <end position="428"/>
    </location>
</feature>
<feature type="transmembrane region" description="Helical" evidence="14">
    <location>
        <begin position="707"/>
        <end position="725"/>
    </location>
</feature>
<evidence type="ECO:0000256" key="10">
    <source>
        <dbReference type="ARBA" id="ARBA00023180"/>
    </source>
</evidence>
<name>A0A1J1I1H5_9DIPT</name>
<keyword evidence="11" id="KW-0106">Calcium</keyword>
<evidence type="ECO:0000256" key="14">
    <source>
        <dbReference type="SAM" id="Phobius"/>
    </source>
</evidence>
<keyword evidence="12" id="KW-0862">Zinc</keyword>
<dbReference type="PANTHER" id="PTHR10796:SF92">
    <property type="entry name" value="PATCHED-RELATED, ISOFORM A"/>
    <property type="match status" value="1"/>
</dbReference>
<keyword evidence="5" id="KW-1003">Cell membrane</keyword>
<feature type="transmembrane region" description="Helical" evidence="14">
    <location>
        <begin position="731"/>
        <end position="752"/>
    </location>
</feature>
<evidence type="ECO:0000256" key="4">
    <source>
        <dbReference type="ARBA" id="ARBA00011891"/>
    </source>
</evidence>
<feature type="binding site" evidence="12">
    <location>
        <position position="1039"/>
    </location>
    <ligand>
        <name>Zn(2+)</name>
        <dbReference type="ChEBI" id="CHEBI:29105"/>
        <note>catalytic</note>
    </ligand>
</feature>
<feature type="transmembrane region" description="Helical" evidence="14">
    <location>
        <begin position="301"/>
        <end position="326"/>
    </location>
</feature>
<evidence type="ECO:0000313" key="17">
    <source>
        <dbReference type="Proteomes" id="UP000183832"/>
    </source>
</evidence>
<feature type="binding site" evidence="11">
    <location>
        <position position="989"/>
    </location>
    <ligand>
        <name>Ca(2+)</name>
        <dbReference type="ChEBI" id="CHEBI:29108"/>
    </ligand>
</feature>
<dbReference type="GO" id="GO:0006672">
    <property type="term" value="P:ceramide metabolic process"/>
    <property type="evidence" value="ECO:0007669"/>
    <property type="project" value="InterPro"/>
</dbReference>
<keyword evidence="17" id="KW-1185">Reference proteome</keyword>
<evidence type="ECO:0000256" key="2">
    <source>
        <dbReference type="ARBA" id="ARBA00005585"/>
    </source>
</evidence>
<feature type="binding site" evidence="12">
    <location>
        <position position="1173"/>
    </location>
    <ligand>
        <name>Zn(2+)</name>
        <dbReference type="ChEBI" id="CHEBI:29105"/>
        <note>catalytic</note>
    </ligand>
</feature>
<feature type="binding site" evidence="11">
    <location>
        <position position="976"/>
    </location>
    <ligand>
        <name>Ca(2+)</name>
        <dbReference type="ChEBI" id="CHEBI:29108"/>
    </ligand>
</feature>
<comment type="cofactor">
    <cofactor evidence="12">
        <name>Zn(2+)</name>
        <dbReference type="ChEBI" id="CHEBI:29105"/>
    </cofactor>
</comment>
<gene>
    <name evidence="16" type="ORF">CLUMA_CG007653</name>
</gene>
<evidence type="ECO:0000256" key="3">
    <source>
        <dbReference type="ARBA" id="ARBA00009780"/>
    </source>
</evidence>
<keyword evidence="7" id="KW-0378">Hydrolase</keyword>
<feature type="transmembrane region" description="Helical" evidence="14">
    <location>
        <begin position="803"/>
        <end position="822"/>
    </location>
</feature>
<feature type="transmembrane region" description="Helical" evidence="14">
    <location>
        <begin position="271"/>
        <end position="289"/>
    </location>
</feature>
<dbReference type="PANTHER" id="PTHR10796">
    <property type="entry name" value="PATCHED-RELATED"/>
    <property type="match status" value="1"/>
</dbReference>
<dbReference type="InterPro" id="IPR003392">
    <property type="entry name" value="PTHD_SSD"/>
</dbReference>
<dbReference type="FunFam" id="1.20.1640.10:FF:000013">
    <property type="entry name" value="PaTched Related family"/>
    <property type="match status" value="1"/>
</dbReference>
<dbReference type="PROSITE" id="PS50156">
    <property type="entry name" value="SSD"/>
    <property type="match status" value="1"/>
</dbReference>
<feature type="binding site" evidence="11">
    <location>
        <position position="978"/>
    </location>
    <ligand>
        <name>Ca(2+)</name>
        <dbReference type="ChEBI" id="CHEBI:29108"/>
    </ligand>
</feature>
<feature type="transmembrane region" description="Helical" evidence="14">
    <location>
        <begin position="500"/>
        <end position="521"/>
    </location>
</feature>
<feature type="transmembrane region" description="Helical" evidence="14">
    <location>
        <begin position="1022"/>
        <end position="1040"/>
    </location>
</feature>
<dbReference type="EMBL" id="CVRI01000038">
    <property type="protein sequence ID" value="CRK94133.1"/>
    <property type="molecule type" value="Genomic_DNA"/>
</dbReference>